<dbReference type="AlphaFoldDB" id="A0A8B6CCU2"/>
<evidence type="ECO:0000313" key="4">
    <source>
        <dbReference type="Proteomes" id="UP000596742"/>
    </source>
</evidence>
<organism evidence="3 4">
    <name type="scientific">Mytilus galloprovincialis</name>
    <name type="common">Mediterranean mussel</name>
    <dbReference type="NCBI Taxonomy" id="29158"/>
    <lineage>
        <taxon>Eukaryota</taxon>
        <taxon>Metazoa</taxon>
        <taxon>Spiralia</taxon>
        <taxon>Lophotrochozoa</taxon>
        <taxon>Mollusca</taxon>
        <taxon>Bivalvia</taxon>
        <taxon>Autobranchia</taxon>
        <taxon>Pteriomorphia</taxon>
        <taxon>Mytilida</taxon>
        <taxon>Mytiloidea</taxon>
        <taxon>Mytilidae</taxon>
        <taxon>Mytilinae</taxon>
        <taxon>Mytilus</taxon>
    </lineage>
</organism>
<dbReference type="PANTHER" id="PTHR46599:SF3">
    <property type="entry name" value="PIGGYBAC TRANSPOSABLE ELEMENT-DERIVED PROTEIN 4"/>
    <property type="match status" value="1"/>
</dbReference>
<name>A0A8B6CCU2_MYTGA</name>
<dbReference type="EMBL" id="UYJE01001612">
    <property type="protein sequence ID" value="VDI03632.1"/>
    <property type="molecule type" value="Genomic_DNA"/>
</dbReference>
<keyword evidence="4" id="KW-1185">Reference proteome</keyword>
<evidence type="ECO:0000259" key="2">
    <source>
        <dbReference type="Pfam" id="PF13843"/>
    </source>
</evidence>
<gene>
    <name evidence="3" type="ORF">MGAL_10B090275</name>
</gene>
<evidence type="ECO:0000256" key="1">
    <source>
        <dbReference type="SAM" id="MobiDB-lite"/>
    </source>
</evidence>
<dbReference type="InterPro" id="IPR029526">
    <property type="entry name" value="PGBD"/>
</dbReference>
<dbReference type="OrthoDB" id="6157626at2759"/>
<feature type="region of interest" description="Disordered" evidence="1">
    <location>
        <begin position="40"/>
        <end position="81"/>
    </location>
</feature>
<reference evidence="3" key="1">
    <citation type="submission" date="2018-11" db="EMBL/GenBank/DDBJ databases">
        <authorList>
            <person name="Alioto T."/>
            <person name="Alioto T."/>
        </authorList>
    </citation>
    <scope>NUCLEOTIDE SEQUENCE</scope>
</reference>
<accession>A0A8B6CCU2</accession>
<feature type="domain" description="PiggyBac transposable element-derived protein" evidence="2">
    <location>
        <begin position="77"/>
        <end position="138"/>
    </location>
</feature>
<dbReference type="PANTHER" id="PTHR46599">
    <property type="entry name" value="PIGGYBAC TRANSPOSABLE ELEMENT-DERIVED PROTEIN 4"/>
    <property type="match status" value="1"/>
</dbReference>
<protein>
    <recommendedName>
        <fullName evidence="2">PiggyBac transposable element-derived protein domain-containing protein</fullName>
    </recommendedName>
</protein>
<dbReference type="Pfam" id="PF13843">
    <property type="entry name" value="DDE_Tnp_1_7"/>
    <property type="match status" value="1"/>
</dbReference>
<comment type="caution">
    <text evidence="3">The sequence shown here is derived from an EMBL/GenBank/DDBJ whole genome shotgun (WGS) entry which is preliminary data.</text>
</comment>
<feature type="compositionally biased region" description="Acidic residues" evidence="1">
    <location>
        <begin position="40"/>
        <end position="59"/>
    </location>
</feature>
<proteinExistence type="predicted"/>
<dbReference type="Proteomes" id="UP000596742">
    <property type="component" value="Unassembled WGS sequence"/>
</dbReference>
<evidence type="ECO:0000313" key="3">
    <source>
        <dbReference type="EMBL" id="VDI03632.1"/>
    </source>
</evidence>
<sequence>MSESSDEEFDGFSQNEVDAAAQRYNDRLAQIGIGEFDVVDSENEIENEFSDENEPLVDETGDRPAEADGEQAPQPGDPNYSKLYKIESLNEYVHRFYGKPVYPKRQLSVDEVMVPWKGQLSFKQYMPAKPTKWGIKMWR</sequence>